<proteinExistence type="predicted"/>
<feature type="domain" description="DCD" evidence="2">
    <location>
        <begin position="32"/>
        <end position="165"/>
    </location>
</feature>
<dbReference type="SMART" id="SM00612">
    <property type="entry name" value="Kelch"/>
    <property type="match status" value="6"/>
</dbReference>
<dbReference type="InterPro" id="IPR006652">
    <property type="entry name" value="Kelch_1"/>
</dbReference>
<evidence type="ECO:0000259" key="2">
    <source>
        <dbReference type="PROSITE" id="PS51222"/>
    </source>
</evidence>
<name>A0AAW1PFF0_9CHLO</name>
<feature type="compositionally biased region" description="Polar residues" evidence="1">
    <location>
        <begin position="224"/>
        <end position="239"/>
    </location>
</feature>
<evidence type="ECO:0000256" key="1">
    <source>
        <dbReference type="SAM" id="MobiDB-lite"/>
    </source>
</evidence>
<keyword evidence="4" id="KW-1185">Reference proteome</keyword>
<dbReference type="EMBL" id="JALJOQ010000022">
    <property type="protein sequence ID" value="KAK9808555.1"/>
    <property type="molecule type" value="Genomic_DNA"/>
</dbReference>
<dbReference type="PROSITE" id="PS51222">
    <property type="entry name" value="DCD"/>
    <property type="match status" value="1"/>
</dbReference>
<dbReference type="InterPro" id="IPR044832">
    <property type="entry name" value="NRP-like"/>
</dbReference>
<feature type="compositionally biased region" description="Basic and acidic residues" evidence="1">
    <location>
        <begin position="278"/>
        <end position="292"/>
    </location>
</feature>
<comment type="caution">
    <text evidence="3">The sequence shown here is derived from an EMBL/GenBank/DDBJ whole genome shotgun (WGS) entry which is preliminary data.</text>
</comment>
<accession>A0AAW1PFF0</accession>
<reference evidence="3 4" key="1">
    <citation type="journal article" date="2024" name="Nat. Commun.">
        <title>Phylogenomics reveals the evolutionary origins of lichenization in chlorophyte algae.</title>
        <authorList>
            <person name="Puginier C."/>
            <person name="Libourel C."/>
            <person name="Otte J."/>
            <person name="Skaloud P."/>
            <person name="Haon M."/>
            <person name="Grisel S."/>
            <person name="Petersen M."/>
            <person name="Berrin J.G."/>
            <person name="Delaux P.M."/>
            <person name="Dal Grande F."/>
            <person name="Keller J."/>
        </authorList>
    </citation>
    <scope>NUCLEOTIDE SEQUENCE [LARGE SCALE GENOMIC DNA]</scope>
    <source>
        <strain evidence="3 4">SAG 2036</strain>
    </source>
</reference>
<dbReference type="AlphaFoldDB" id="A0AAW1PFF0"/>
<protein>
    <recommendedName>
        <fullName evidence="2">DCD domain-containing protein</fullName>
    </recommendedName>
</protein>
<feature type="compositionally biased region" description="Low complexity" evidence="1">
    <location>
        <begin position="256"/>
        <end position="277"/>
    </location>
</feature>
<feature type="region of interest" description="Disordered" evidence="1">
    <location>
        <begin position="166"/>
        <end position="202"/>
    </location>
</feature>
<dbReference type="Pfam" id="PF01344">
    <property type="entry name" value="Kelch_1"/>
    <property type="match status" value="2"/>
</dbReference>
<organism evidence="3 4">
    <name type="scientific">Symbiochloris irregularis</name>
    <dbReference type="NCBI Taxonomy" id="706552"/>
    <lineage>
        <taxon>Eukaryota</taxon>
        <taxon>Viridiplantae</taxon>
        <taxon>Chlorophyta</taxon>
        <taxon>core chlorophytes</taxon>
        <taxon>Trebouxiophyceae</taxon>
        <taxon>Trebouxiales</taxon>
        <taxon>Trebouxiaceae</taxon>
        <taxon>Symbiochloris</taxon>
    </lineage>
</organism>
<dbReference type="PANTHER" id="PTHR46034">
    <property type="match status" value="1"/>
</dbReference>
<dbReference type="GO" id="GO:0034976">
    <property type="term" value="P:response to endoplasmic reticulum stress"/>
    <property type="evidence" value="ECO:0007669"/>
    <property type="project" value="InterPro"/>
</dbReference>
<evidence type="ECO:0000313" key="4">
    <source>
        <dbReference type="Proteomes" id="UP001465755"/>
    </source>
</evidence>
<dbReference type="Pfam" id="PF10539">
    <property type="entry name" value="Dev_Cell_Death"/>
    <property type="match status" value="1"/>
</dbReference>
<feature type="region of interest" description="Disordered" evidence="1">
    <location>
        <begin position="218"/>
        <end position="302"/>
    </location>
</feature>
<dbReference type="PANTHER" id="PTHR46034:SF7">
    <property type="entry name" value="INFLUENZA VIRUS NS1A-BINDING PROTEIN"/>
    <property type="match status" value="1"/>
</dbReference>
<dbReference type="SMART" id="SM00767">
    <property type="entry name" value="DCD"/>
    <property type="match status" value="1"/>
</dbReference>
<dbReference type="SUPFAM" id="SSF117281">
    <property type="entry name" value="Kelch motif"/>
    <property type="match status" value="1"/>
</dbReference>
<sequence>MGAGRKTTTYDVDTSYQASIQSFEQRQRNLGTQLYGVIFGCNHDTKDECLNGLIFGLPRPHWVYVQNIVPGMPIFLFNYSSRELYGIFKSETEGSWELNPQGWCRPGQSRTSYPCQVRVSVYKQCSPISERDYRDIIKHCFLDDGHLRFELRKPEAQNLCRAFERHSPGHDASANPTVRPTPALTSAASATSARPAAAKASVPGADFVDDEWNKVSSKKKSTSAANGSAQPQQQSSTKGWATALKATADSAKDAPSAAEGKTKASAAAPTATQAAQHAQREAWDASAKKGDKAAALSDRVDSAQSGVETMDYSAHDFKPQARPEGHQTMSIPPPQDLDKELEVVHSMLAPLDNGAADAVWTALYSLHSRLDAAQQEHSTTMKIVDQLQLSNDKLTQELSTTRHNMKLIMNQMKGVSPGLANGTDSAESSYKSNENGMLMNGDAPRGQTVFLLGGNNGSEWLESGDIYHPLTSTWTGQAVNLPYRHGYGAAVAIGRSIYLLGGGSGTTWLNSVLRYDADDQRWFECGAMNEARGSLGACVLDGKLYAIGGGQPGTNLASVEMMDPEYNQWMTVKTMTQSRFSTTAVSHQGCVFALGGFSGDSYLKTSEMLDPRSGRWEQLPAMAAKRGSAASAVLGSDLVVVGGYDGATFHASVEAYDTRAGKWRDLASMAQPRAYGAAESVDGRLYAMSGMCGTEGGSGNNLTVEVYDPESDAWMQQPYTTQGVAESQNLRLSFASSCVMDSA</sequence>
<dbReference type="Proteomes" id="UP001465755">
    <property type="component" value="Unassembled WGS sequence"/>
</dbReference>
<dbReference type="InterPro" id="IPR015915">
    <property type="entry name" value="Kelch-typ_b-propeller"/>
</dbReference>
<gene>
    <name evidence="3" type="ORF">WJX73_008282</name>
</gene>
<dbReference type="Gene3D" id="2.120.10.80">
    <property type="entry name" value="Kelch-type beta propeller"/>
    <property type="match status" value="2"/>
</dbReference>
<dbReference type="Pfam" id="PF24681">
    <property type="entry name" value="Kelch_KLHDC2_KLHL20_DRC7"/>
    <property type="match status" value="1"/>
</dbReference>
<evidence type="ECO:0000313" key="3">
    <source>
        <dbReference type="EMBL" id="KAK9808555.1"/>
    </source>
</evidence>
<feature type="compositionally biased region" description="Low complexity" evidence="1">
    <location>
        <begin position="180"/>
        <end position="202"/>
    </location>
</feature>
<dbReference type="InterPro" id="IPR013989">
    <property type="entry name" value="Dev_and_cell_death_domain"/>
</dbReference>